<gene>
    <name evidence="2" type="ORF">WMO63_15280</name>
</gene>
<keyword evidence="3" id="KW-1185">Reference proteome</keyword>
<reference evidence="2 3" key="1">
    <citation type="submission" date="2024-03" db="EMBL/GenBank/DDBJ databases">
        <title>Human intestinal bacterial collection.</title>
        <authorList>
            <person name="Pauvert C."/>
            <person name="Hitch T.C.A."/>
            <person name="Clavel T."/>
        </authorList>
    </citation>
    <scope>NUCLEOTIDE SEQUENCE [LARGE SCALE GENOMIC DNA]</scope>
    <source>
        <strain evidence="2 3">CLA-SR-H024</strain>
    </source>
</reference>
<accession>A0ABV1F0X3</accession>
<proteinExistence type="predicted"/>
<sequence length="400" mass="45469">MSLYHGSLYWPTTLGNKPVYPKLSEDMSCDVLIIGAGMSGALLTYKLAKEPLKVILVEKDQVGDGSSAANTGLLQYCNDKMLHSFAENIGEKDAVRFYRLCLKGMEELKEIASSLKADIQFENRQSLYYASTEADVQSIKNEYEMLKKYDFPVEFLDAEMIYKTYGFRKHVAIRTSGDAEVNPHRLVVSLVKEASKCNNIQVFENTEVEKVHFQDGYWLYKSETANIRAKHVVYATGYELDNYTRNMATELNRTYVTVTNPIPSFHQWEDRCLIWETKRPYFYMRTTFDGRIVAGGLDEETMEAPSDPKILEAYGHKLLARIKEHFPQIQLKADYTYGATFGESKDGIPFIGEVPNSKNVYYCLGFGGNGTVYSSFGSTIIKDLITKGVHQDADLVRLDR</sequence>
<dbReference type="RefSeq" id="WP_031539024.1">
    <property type="nucleotide sequence ID" value="NZ_JBBMFN010000040.1"/>
</dbReference>
<dbReference type="EC" id="1.-.-.-" evidence="2"/>
<feature type="domain" description="FAD dependent oxidoreductase" evidence="1">
    <location>
        <begin position="30"/>
        <end position="375"/>
    </location>
</feature>
<dbReference type="PANTHER" id="PTHR13847">
    <property type="entry name" value="SARCOSINE DEHYDROGENASE-RELATED"/>
    <property type="match status" value="1"/>
</dbReference>
<dbReference type="GO" id="GO:0016491">
    <property type="term" value="F:oxidoreductase activity"/>
    <property type="evidence" value="ECO:0007669"/>
    <property type="project" value="UniProtKB-KW"/>
</dbReference>
<dbReference type="Gene3D" id="3.30.9.10">
    <property type="entry name" value="D-Amino Acid Oxidase, subunit A, domain 2"/>
    <property type="match status" value="1"/>
</dbReference>
<dbReference type="Pfam" id="PF01266">
    <property type="entry name" value="DAO"/>
    <property type="match status" value="1"/>
</dbReference>
<comment type="caution">
    <text evidence="2">The sequence shown here is derived from an EMBL/GenBank/DDBJ whole genome shotgun (WGS) entry which is preliminary data.</text>
</comment>
<evidence type="ECO:0000313" key="3">
    <source>
        <dbReference type="Proteomes" id="UP001465426"/>
    </source>
</evidence>
<protein>
    <submittedName>
        <fullName evidence="2">FAD-dependent oxidoreductase</fullName>
        <ecNumber evidence="2">1.-.-.-</ecNumber>
    </submittedName>
</protein>
<dbReference type="Gene3D" id="3.50.50.60">
    <property type="entry name" value="FAD/NAD(P)-binding domain"/>
    <property type="match status" value="1"/>
</dbReference>
<organism evidence="2 3">
    <name type="scientific">Niallia hominis</name>
    <dbReference type="NCBI Taxonomy" id="3133173"/>
    <lineage>
        <taxon>Bacteria</taxon>
        <taxon>Bacillati</taxon>
        <taxon>Bacillota</taxon>
        <taxon>Bacilli</taxon>
        <taxon>Bacillales</taxon>
        <taxon>Bacillaceae</taxon>
        <taxon>Niallia</taxon>
    </lineage>
</organism>
<evidence type="ECO:0000259" key="1">
    <source>
        <dbReference type="Pfam" id="PF01266"/>
    </source>
</evidence>
<keyword evidence="2" id="KW-0560">Oxidoreductase</keyword>
<dbReference type="EMBL" id="JBBMFN010000040">
    <property type="protein sequence ID" value="MEQ2467017.1"/>
    <property type="molecule type" value="Genomic_DNA"/>
</dbReference>
<dbReference type="SUPFAM" id="SSF51905">
    <property type="entry name" value="FAD/NAD(P)-binding domain"/>
    <property type="match status" value="1"/>
</dbReference>
<evidence type="ECO:0000313" key="2">
    <source>
        <dbReference type="EMBL" id="MEQ2467017.1"/>
    </source>
</evidence>
<dbReference type="InterPro" id="IPR036188">
    <property type="entry name" value="FAD/NAD-bd_sf"/>
</dbReference>
<dbReference type="PANTHER" id="PTHR13847:SF201">
    <property type="entry name" value="PUTATIBE OXIDOREDUCTASE"/>
    <property type="match status" value="1"/>
</dbReference>
<dbReference type="InterPro" id="IPR006076">
    <property type="entry name" value="FAD-dep_OxRdtase"/>
</dbReference>
<dbReference type="Proteomes" id="UP001465426">
    <property type="component" value="Unassembled WGS sequence"/>
</dbReference>
<name>A0ABV1F0X3_9BACI</name>